<accession>A0ABV7DQV7</accession>
<gene>
    <name evidence="2" type="ORF">ACFOD6_05130</name>
</gene>
<dbReference type="SUPFAM" id="SSF51182">
    <property type="entry name" value="RmlC-like cupins"/>
    <property type="match status" value="1"/>
</dbReference>
<name>A0ABV7DQV7_9RHOB</name>
<dbReference type="Pfam" id="PF01050">
    <property type="entry name" value="MannoseP_isomer"/>
    <property type="match status" value="1"/>
</dbReference>
<evidence type="ECO:0000313" key="3">
    <source>
        <dbReference type="Proteomes" id="UP001595445"/>
    </source>
</evidence>
<dbReference type="Gene3D" id="2.60.120.10">
    <property type="entry name" value="Jelly Rolls"/>
    <property type="match status" value="1"/>
</dbReference>
<comment type="caution">
    <text evidence="2">The sequence shown here is derived from an EMBL/GenBank/DDBJ whole genome shotgun (WGS) entry which is preliminary data.</text>
</comment>
<dbReference type="CDD" id="cd02213">
    <property type="entry name" value="cupin_PMI_typeII_C"/>
    <property type="match status" value="1"/>
</dbReference>
<organism evidence="2 3">
    <name type="scientific">Tabrizicola soli</name>
    <dbReference type="NCBI Taxonomy" id="2185115"/>
    <lineage>
        <taxon>Bacteria</taxon>
        <taxon>Pseudomonadati</taxon>
        <taxon>Pseudomonadota</taxon>
        <taxon>Alphaproteobacteria</taxon>
        <taxon>Rhodobacterales</taxon>
        <taxon>Paracoccaceae</taxon>
        <taxon>Tabrizicola</taxon>
    </lineage>
</organism>
<dbReference type="InterPro" id="IPR051161">
    <property type="entry name" value="Mannose-6P_isomerase_type2"/>
</dbReference>
<dbReference type="EMBL" id="JBHRSM010000010">
    <property type="protein sequence ID" value="MFC3085428.1"/>
    <property type="molecule type" value="Genomic_DNA"/>
</dbReference>
<dbReference type="PANTHER" id="PTHR46390">
    <property type="entry name" value="MANNOSE-1-PHOSPHATE GUANYLYLTRANSFERASE"/>
    <property type="match status" value="1"/>
</dbReference>
<keyword evidence="3" id="KW-1185">Reference proteome</keyword>
<reference evidence="3" key="1">
    <citation type="journal article" date="2019" name="Int. J. Syst. Evol. Microbiol.">
        <title>The Global Catalogue of Microorganisms (GCM) 10K type strain sequencing project: providing services to taxonomists for standard genome sequencing and annotation.</title>
        <authorList>
            <consortium name="The Broad Institute Genomics Platform"/>
            <consortium name="The Broad Institute Genome Sequencing Center for Infectious Disease"/>
            <person name="Wu L."/>
            <person name="Ma J."/>
        </authorList>
    </citation>
    <scope>NUCLEOTIDE SEQUENCE [LARGE SCALE GENOMIC DNA]</scope>
    <source>
        <strain evidence="3">KCTC 62102</strain>
    </source>
</reference>
<dbReference type="InterPro" id="IPR011051">
    <property type="entry name" value="RmlC_Cupin_sf"/>
</dbReference>
<proteinExistence type="predicted"/>
<evidence type="ECO:0000313" key="2">
    <source>
        <dbReference type="EMBL" id="MFC3085428.1"/>
    </source>
</evidence>
<dbReference type="PANTHER" id="PTHR46390:SF1">
    <property type="entry name" value="MANNOSE-1-PHOSPHATE GUANYLYLTRANSFERASE"/>
    <property type="match status" value="1"/>
</dbReference>
<dbReference type="RefSeq" id="WP_197644359.1">
    <property type="nucleotide sequence ID" value="NZ_JAEACP010000011.1"/>
</dbReference>
<dbReference type="InterPro" id="IPR001538">
    <property type="entry name" value="Man6P_isomerase-2_C"/>
</dbReference>
<dbReference type="InterPro" id="IPR014710">
    <property type="entry name" value="RmlC-like_jellyroll"/>
</dbReference>
<sequence length="121" mass="13006">MDGSHRKGFAEAAGAALAPAPEVTPTAIARGSRFRVRSLRLDPGGATALQSHLHRSEHWVVVEGTAEVTLDRHSRLVGEGEAVHIPLGLPHRLENPGRLPVTLIAVETGCYLGEDDLIRHE</sequence>
<protein>
    <submittedName>
        <fullName evidence="2">Cupin domain-containing protein</fullName>
    </submittedName>
</protein>
<evidence type="ECO:0000259" key="1">
    <source>
        <dbReference type="Pfam" id="PF01050"/>
    </source>
</evidence>
<dbReference type="Proteomes" id="UP001595445">
    <property type="component" value="Unassembled WGS sequence"/>
</dbReference>
<feature type="domain" description="Mannose-6-phosphate isomerase type II C-terminal" evidence="1">
    <location>
        <begin position="26"/>
        <end position="121"/>
    </location>
</feature>